<dbReference type="KEGG" id="coy:HF329_11720"/>
<dbReference type="SUPFAM" id="SSF69118">
    <property type="entry name" value="AhpD-like"/>
    <property type="match status" value="1"/>
</dbReference>
<evidence type="ECO:0000313" key="3">
    <source>
        <dbReference type="EMBL" id="QJB38437.1"/>
    </source>
</evidence>
<dbReference type="EMBL" id="CP051204">
    <property type="protein sequence ID" value="QJB38437.1"/>
    <property type="molecule type" value="Genomic_DNA"/>
</dbReference>
<dbReference type="InterPro" id="IPR029032">
    <property type="entry name" value="AhpD-like"/>
</dbReference>
<sequence>MEARMKNPAKVLNVNPAIQSMMSSIYLSGISLELLEYLGLRVSQMNNCELCIDQSFVRAGEDPVIGKRIEQVLDWKKSTAFNEAERAALEVTEAITLLKERYDSVSDALWSTLANHYNEAERAAIVVFVAAMNMFTRINVATRQTTADWE</sequence>
<reference evidence="2 5" key="2">
    <citation type="submission" date="2020-09" db="EMBL/GenBank/DDBJ databases">
        <authorList>
            <person name="Kittiwongwattana C."/>
        </authorList>
    </citation>
    <scope>NUCLEOTIDE SEQUENCE</scope>
    <source>
        <strain evidence="3 5">1303</strain>
        <strain evidence="2">1310</strain>
    </source>
</reference>
<dbReference type="Proteomes" id="UP000503144">
    <property type="component" value="Chromosome"/>
</dbReference>
<evidence type="ECO:0000313" key="2">
    <source>
        <dbReference type="EMBL" id="QJB31959.1"/>
    </source>
</evidence>
<evidence type="ECO:0000259" key="1">
    <source>
        <dbReference type="Pfam" id="PF02627"/>
    </source>
</evidence>
<dbReference type="Gene3D" id="1.20.1290.10">
    <property type="entry name" value="AhpD-like"/>
    <property type="match status" value="1"/>
</dbReference>
<dbReference type="AlphaFoldDB" id="A0AAE6ZHM8"/>
<feature type="domain" description="Carboxymuconolactone decarboxylase-like" evidence="1">
    <location>
        <begin position="26"/>
        <end position="93"/>
    </location>
</feature>
<dbReference type="GO" id="GO:0051920">
    <property type="term" value="F:peroxiredoxin activity"/>
    <property type="evidence" value="ECO:0007669"/>
    <property type="project" value="InterPro"/>
</dbReference>
<name>A0AAE6ZHM8_9BACT</name>
<gene>
    <name evidence="3" type="ORF">HF324_11395</name>
    <name evidence="2" type="ORF">HF329_11720</name>
</gene>
<dbReference type="PANTHER" id="PTHR34846:SF7">
    <property type="entry name" value="BLL7811 PROTEIN"/>
    <property type="match status" value="1"/>
</dbReference>
<dbReference type="RefSeq" id="WP_168804215.1">
    <property type="nucleotide sequence ID" value="NZ_CP051204.2"/>
</dbReference>
<protein>
    <submittedName>
        <fullName evidence="2">Carboxymuconolactone decarboxylase family protein</fullName>
    </submittedName>
</protein>
<evidence type="ECO:0000313" key="5">
    <source>
        <dbReference type="Proteomes" id="UP000503144"/>
    </source>
</evidence>
<dbReference type="Pfam" id="PF02627">
    <property type="entry name" value="CMD"/>
    <property type="match status" value="1"/>
</dbReference>
<evidence type="ECO:0000313" key="4">
    <source>
        <dbReference type="Proteomes" id="UP000502421"/>
    </source>
</evidence>
<proteinExistence type="predicted"/>
<dbReference type="EMBL" id="CP051205">
    <property type="protein sequence ID" value="QJB31959.1"/>
    <property type="molecule type" value="Genomic_DNA"/>
</dbReference>
<organism evidence="2 4">
    <name type="scientific">Chitinophaga oryzae</name>
    <dbReference type="NCBI Taxonomy" id="2725414"/>
    <lineage>
        <taxon>Bacteria</taxon>
        <taxon>Pseudomonadati</taxon>
        <taxon>Bacteroidota</taxon>
        <taxon>Chitinophagia</taxon>
        <taxon>Chitinophagales</taxon>
        <taxon>Chitinophagaceae</taxon>
        <taxon>Chitinophaga</taxon>
    </lineage>
</organism>
<reference evidence="4" key="1">
    <citation type="submission" date="2020-04" db="EMBL/GenBank/DDBJ databases">
        <authorList>
            <person name="Kittiwongwattana C."/>
        </authorList>
    </citation>
    <scope>NUCLEOTIDE SEQUENCE [LARGE SCALE GENOMIC DNA]</scope>
    <source>
        <strain evidence="4">1310</strain>
    </source>
</reference>
<dbReference type="Proteomes" id="UP000502421">
    <property type="component" value="Chromosome"/>
</dbReference>
<dbReference type="InterPro" id="IPR003779">
    <property type="entry name" value="CMD-like"/>
</dbReference>
<accession>A0AAE6ZHM8</accession>
<keyword evidence="5" id="KW-1185">Reference proteome</keyword>
<dbReference type="PANTHER" id="PTHR34846">
    <property type="entry name" value="4-CARBOXYMUCONOLACTONE DECARBOXYLASE FAMILY PROTEIN (AFU_ORTHOLOGUE AFUA_6G11590)"/>
    <property type="match status" value="1"/>
</dbReference>